<keyword evidence="1" id="KW-1133">Transmembrane helix</keyword>
<dbReference type="AlphaFoldDB" id="A0A9J5ZV55"/>
<evidence type="ECO:0000313" key="3">
    <source>
        <dbReference type="Proteomes" id="UP000824120"/>
    </source>
</evidence>
<proteinExistence type="predicted"/>
<organism evidence="2 3">
    <name type="scientific">Solanum commersonii</name>
    <name type="common">Commerson's wild potato</name>
    <name type="synonym">Commerson's nightshade</name>
    <dbReference type="NCBI Taxonomy" id="4109"/>
    <lineage>
        <taxon>Eukaryota</taxon>
        <taxon>Viridiplantae</taxon>
        <taxon>Streptophyta</taxon>
        <taxon>Embryophyta</taxon>
        <taxon>Tracheophyta</taxon>
        <taxon>Spermatophyta</taxon>
        <taxon>Magnoliopsida</taxon>
        <taxon>eudicotyledons</taxon>
        <taxon>Gunneridae</taxon>
        <taxon>Pentapetalae</taxon>
        <taxon>asterids</taxon>
        <taxon>lamiids</taxon>
        <taxon>Solanales</taxon>
        <taxon>Solanaceae</taxon>
        <taxon>Solanoideae</taxon>
        <taxon>Solaneae</taxon>
        <taxon>Solanum</taxon>
    </lineage>
</organism>
<dbReference type="EMBL" id="JACXVP010000003">
    <property type="protein sequence ID" value="KAG5615823.1"/>
    <property type="molecule type" value="Genomic_DNA"/>
</dbReference>
<name>A0A9J5ZV55_SOLCO</name>
<accession>A0A9J5ZV55</accession>
<evidence type="ECO:0000313" key="2">
    <source>
        <dbReference type="EMBL" id="KAG5615823.1"/>
    </source>
</evidence>
<gene>
    <name evidence="2" type="ORF">H5410_015647</name>
</gene>
<reference evidence="2 3" key="1">
    <citation type="submission" date="2020-09" db="EMBL/GenBank/DDBJ databases">
        <title>De no assembly of potato wild relative species, Solanum commersonii.</title>
        <authorList>
            <person name="Cho K."/>
        </authorList>
    </citation>
    <scope>NUCLEOTIDE SEQUENCE [LARGE SCALE GENOMIC DNA]</scope>
    <source>
        <strain evidence="2">LZ3.2</strain>
        <tissue evidence="2">Leaf</tissue>
    </source>
</reference>
<keyword evidence="1" id="KW-0812">Transmembrane</keyword>
<feature type="transmembrane region" description="Helical" evidence="1">
    <location>
        <begin position="20"/>
        <end position="43"/>
    </location>
</feature>
<evidence type="ECO:0000256" key="1">
    <source>
        <dbReference type="SAM" id="Phobius"/>
    </source>
</evidence>
<keyword evidence="1" id="KW-0472">Membrane</keyword>
<protein>
    <submittedName>
        <fullName evidence="2">Uncharacterized protein</fullName>
    </submittedName>
</protein>
<dbReference type="Proteomes" id="UP000824120">
    <property type="component" value="Chromosome 3"/>
</dbReference>
<comment type="caution">
    <text evidence="2">The sequence shown here is derived from an EMBL/GenBank/DDBJ whole genome shotgun (WGS) entry which is preliminary data.</text>
</comment>
<keyword evidence="3" id="KW-1185">Reference proteome</keyword>
<sequence>MEYVSVGELSSLNKTKYCTLLLTLYILLFHTILLPLMILACIFQPQFPAMTERLNINKIDMSIEEWTCKVQVVDKGHPRTNKEGNKKY</sequence>